<keyword evidence="10" id="KW-1185">Reference proteome</keyword>
<dbReference type="AlphaFoldDB" id="A0A9P3C1I0"/>
<dbReference type="InterPro" id="IPR006157">
    <property type="entry name" value="FolB_dom"/>
</dbReference>
<evidence type="ECO:0000313" key="9">
    <source>
        <dbReference type="EMBL" id="GIK06049.1"/>
    </source>
</evidence>
<proteinExistence type="inferred from homology"/>
<dbReference type="RefSeq" id="XP_043129235.1">
    <property type="nucleotide sequence ID" value="XM_043273300.1"/>
</dbReference>
<protein>
    <recommendedName>
        <fullName evidence="4">dihydroneopterin aldolase</fullName>
        <ecNumber evidence="4">4.1.2.25</ecNumber>
    </recommendedName>
    <alternativeName>
        <fullName evidence="7">7,8-dihydroneopterin aldolase</fullName>
    </alternativeName>
</protein>
<keyword evidence="6" id="KW-0456">Lyase</keyword>
<keyword evidence="5" id="KW-0289">Folate biosynthesis</keyword>
<dbReference type="SUPFAM" id="SSF55620">
    <property type="entry name" value="Tetrahydrobiopterin biosynthesis enzymes-like"/>
    <property type="match status" value="1"/>
</dbReference>
<dbReference type="GO" id="GO:0004150">
    <property type="term" value="F:dihydroneopterin aldolase activity"/>
    <property type="evidence" value="ECO:0007669"/>
    <property type="project" value="UniProtKB-EC"/>
</dbReference>
<evidence type="ECO:0000313" key="10">
    <source>
        <dbReference type="Proteomes" id="UP000710440"/>
    </source>
</evidence>
<organism evidence="9 10">
    <name type="scientific">Aspergillus viridinutans</name>
    <dbReference type="NCBI Taxonomy" id="75553"/>
    <lineage>
        <taxon>Eukaryota</taxon>
        <taxon>Fungi</taxon>
        <taxon>Dikarya</taxon>
        <taxon>Ascomycota</taxon>
        <taxon>Pezizomycotina</taxon>
        <taxon>Eurotiomycetes</taxon>
        <taxon>Eurotiomycetidae</taxon>
        <taxon>Eurotiales</taxon>
        <taxon>Aspergillaceae</taxon>
        <taxon>Aspergillus</taxon>
        <taxon>Aspergillus subgen. Fumigati</taxon>
    </lineage>
</organism>
<dbReference type="EMBL" id="BOPL01000009">
    <property type="protein sequence ID" value="GIK06049.1"/>
    <property type="molecule type" value="Genomic_DNA"/>
</dbReference>
<dbReference type="GO" id="GO:0005737">
    <property type="term" value="C:cytoplasm"/>
    <property type="evidence" value="ECO:0007669"/>
    <property type="project" value="TreeGrafter"/>
</dbReference>
<accession>A0A9P3C1I0</accession>
<dbReference type="PANTHER" id="PTHR42844:SF1">
    <property type="entry name" value="DIHYDRONEOPTERIN ALDOLASE 1-RELATED"/>
    <property type="match status" value="1"/>
</dbReference>
<evidence type="ECO:0000256" key="1">
    <source>
        <dbReference type="ARBA" id="ARBA00001353"/>
    </source>
</evidence>
<dbReference type="InterPro" id="IPR006156">
    <property type="entry name" value="Dihydroneopterin_aldolase"/>
</dbReference>
<feature type="domain" description="Dihydroneopterin aldolase/epimerase" evidence="8">
    <location>
        <begin position="197"/>
        <end position="312"/>
    </location>
</feature>
<dbReference type="GO" id="GO:0046656">
    <property type="term" value="P:folic acid biosynthetic process"/>
    <property type="evidence" value="ECO:0007669"/>
    <property type="project" value="UniProtKB-KW"/>
</dbReference>
<evidence type="ECO:0000259" key="8">
    <source>
        <dbReference type="SMART" id="SM00905"/>
    </source>
</evidence>
<evidence type="ECO:0000256" key="5">
    <source>
        <dbReference type="ARBA" id="ARBA00022909"/>
    </source>
</evidence>
<evidence type="ECO:0000256" key="4">
    <source>
        <dbReference type="ARBA" id="ARBA00013043"/>
    </source>
</evidence>
<dbReference type="EC" id="4.1.2.25" evidence="4"/>
<dbReference type="PANTHER" id="PTHR42844">
    <property type="entry name" value="DIHYDRONEOPTERIN ALDOLASE 1-RELATED"/>
    <property type="match status" value="1"/>
</dbReference>
<comment type="caution">
    <text evidence="9">The sequence shown here is derived from an EMBL/GenBank/DDBJ whole genome shotgun (WGS) entry which is preliminary data.</text>
</comment>
<comment type="pathway">
    <text evidence="2">Cofactor biosynthesis; tetrahydrofolate biosynthesis; 2-amino-4-hydroxy-6-hydroxymethyl-7,8-dihydropteridine diphosphate from 7,8-dihydroneopterin triphosphate: step 3/4.</text>
</comment>
<evidence type="ECO:0000256" key="3">
    <source>
        <dbReference type="ARBA" id="ARBA00005708"/>
    </source>
</evidence>
<evidence type="ECO:0000256" key="7">
    <source>
        <dbReference type="ARBA" id="ARBA00032903"/>
    </source>
</evidence>
<comment type="similarity">
    <text evidence="3">Belongs to the DHNA family.</text>
</comment>
<dbReference type="Gene3D" id="3.30.1130.10">
    <property type="match status" value="2"/>
</dbReference>
<evidence type="ECO:0000256" key="2">
    <source>
        <dbReference type="ARBA" id="ARBA00005013"/>
    </source>
</evidence>
<dbReference type="Proteomes" id="UP000710440">
    <property type="component" value="Unassembled WGS sequence"/>
</dbReference>
<reference evidence="9 10" key="1">
    <citation type="submission" date="2021-02" db="EMBL/GenBank/DDBJ databases">
        <title>Pan-genome distribution and transcriptional activeness of fungal secondary metabolism genes in Aspergillus section Fumigati.</title>
        <authorList>
            <person name="Takahashi H."/>
            <person name="Umemura M."/>
            <person name="Ninomiya A."/>
            <person name="Kusuya Y."/>
            <person name="Urayama S."/>
            <person name="Shimizu M."/>
            <person name="Watanabe A."/>
            <person name="Kamei K."/>
            <person name="Yaguchi T."/>
            <person name="Hagiwara D."/>
        </authorList>
    </citation>
    <scope>NUCLEOTIDE SEQUENCE [LARGE SCALE GENOMIC DNA]</scope>
    <source>
        <strain evidence="9 10">IFM 47045</strain>
    </source>
</reference>
<dbReference type="Pfam" id="PF02152">
    <property type="entry name" value="FolB"/>
    <property type="match status" value="1"/>
</dbReference>
<evidence type="ECO:0000256" key="6">
    <source>
        <dbReference type="ARBA" id="ARBA00023239"/>
    </source>
</evidence>
<name>A0A9P3C1I0_ASPVI</name>
<dbReference type="InterPro" id="IPR043133">
    <property type="entry name" value="GTP-CH-I_C/QueF"/>
</dbReference>
<dbReference type="SMART" id="SM00905">
    <property type="entry name" value="FolB"/>
    <property type="match status" value="1"/>
</dbReference>
<dbReference type="OrthoDB" id="5425486at2759"/>
<dbReference type="GeneID" id="66938149"/>
<sequence length="318" mass="35465">MGECRTIIQIPPAPELVDHICLRSVELPLPSGPDAWHRLGRRQPCAMSLKLSWSSVSASAQEDEVALSLDYGKLYQRIEELVQEWPNLREGLENQIPVVNLHGQPVHGSLHIERGQDISLLAGKIASLALAYLHERSLVINDIRPGAVQQNFGQCEVRLYLPKALLRAEGGLLHHSLHALGYNHADAVAAVVIEEGFRIQNIRCHCIIGVNAHERLEKQAVVVSLEIKGRGNDHWREKFLNIYQEMTRVVAEKLTGTLFKEVDKTTFKSVEALVVFIARLVTVDFGNELVTVRAEKPNALAFAEGTGVEITRSREFFG</sequence>
<gene>
    <name evidence="9" type="ORF">Aspvir_010167</name>
</gene>
<comment type="catalytic activity">
    <reaction evidence="1">
        <text>7,8-dihydroneopterin = 6-hydroxymethyl-7,8-dihydropterin + glycolaldehyde</text>
        <dbReference type="Rhea" id="RHEA:10540"/>
        <dbReference type="ChEBI" id="CHEBI:17001"/>
        <dbReference type="ChEBI" id="CHEBI:17071"/>
        <dbReference type="ChEBI" id="CHEBI:44841"/>
        <dbReference type="EC" id="4.1.2.25"/>
    </reaction>
</comment>